<comment type="caution">
    <text evidence="2">The sequence shown here is derived from an EMBL/GenBank/DDBJ whole genome shotgun (WGS) entry which is preliminary data.</text>
</comment>
<reference evidence="2" key="1">
    <citation type="journal article" date="2020" name="Cell">
        <title>Large-Scale Comparative Analyses of Tick Genomes Elucidate Their Genetic Diversity and Vector Capacities.</title>
        <authorList>
            <consortium name="Tick Genome and Microbiome Consortium (TIGMIC)"/>
            <person name="Jia N."/>
            <person name="Wang J."/>
            <person name="Shi W."/>
            <person name="Du L."/>
            <person name="Sun Y."/>
            <person name="Zhan W."/>
            <person name="Jiang J.F."/>
            <person name="Wang Q."/>
            <person name="Zhang B."/>
            <person name="Ji P."/>
            <person name="Bell-Sakyi L."/>
            <person name="Cui X.M."/>
            <person name="Yuan T.T."/>
            <person name="Jiang B.G."/>
            <person name="Yang W.F."/>
            <person name="Lam T.T."/>
            <person name="Chang Q.C."/>
            <person name="Ding S.J."/>
            <person name="Wang X.J."/>
            <person name="Zhu J.G."/>
            <person name="Ruan X.D."/>
            <person name="Zhao L."/>
            <person name="Wei J.T."/>
            <person name="Ye R.Z."/>
            <person name="Que T.C."/>
            <person name="Du C.H."/>
            <person name="Zhou Y.H."/>
            <person name="Cheng J.X."/>
            <person name="Dai P.F."/>
            <person name="Guo W.B."/>
            <person name="Han X.H."/>
            <person name="Huang E.J."/>
            <person name="Li L.F."/>
            <person name="Wei W."/>
            <person name="Gao Y.C."/>
            <person name="Liu J.Z."/>
            <person name="Shao H.Z."/>
            <person name="Wang X."/>
            <person name="Wang C.C."/>
            <person name="Yang T.C."/>
            <person name="Huo Q.B."/>
            <person name="Li W."/>
            <person name="Chen H.Y."/>
            <person name="Chen S.E."/>
            <person name="Zhou L.G."/>
            <person name="Ni X.B."/>
            <person name="Tian J.H."/>
            <person name="Sheng Y."/>
            <person name="Liu T."/>
            <person name="Pan Y.S."/>
            <person name="Xia L.Y."/>
            <person name="Li J."/>
            <person name="Zhao F."/>
            <person name="Cao W.C."/>
        </authorList>
    </citation>
    <scope>NUCLEOTIDE SEQUENCE</scope>
    <source>
        <strain evidence="2">Rmic-2018</strain>
    </source>
</reference>
<feature type="compositionally biased region" description="Basic and acidic residues" evidence="1">
    <location>
        <begin position="19"/>
        <end position="33"/>
    </location>
</feature>
<protein>
    <submittedName>
        <fullName evidence="2">Uncharacterized protein</fullName>
    </submittedName>
</protein>
<name>A0A9J6E9X3_RHIMP</name>
<evidence type="ECO:0000313" key="2">
    <source>
        <dbReference type="EMBL" id="KAH8031092.1"/>
    </source>
</evidence>
<organism evidence="2 3">
    <name type="scientific">Rhipicephalus microplus</name>
    <name type="common">Cattle tick</name>
    <name type="synonym">Boophilus microplus</name>
    <dbReference type="NCBI Taxonomy" id="6941"/>
    <lineage>
        <taxon>Eukaryota</taxon>
        <taxon>Metazoa</taxon>
        <taxon>Ecdysozoa</taxon>
        <taxon>Arthropoda</taxon>
        <taxon>Chelicerata</taxon>
        <taxon>Arachnida</taxon>
        <taxon>Acari</taxon>
        <taxon>Parasitiformes</taxon>
        <taxon>Ixodida</taxon>
        <taxon>Ixodoidea</taxon>
        <taxon>Ixodidae</taxon>
        <taxon>Rhipicephalinae</taxon>
        <taxon>Rhipicephalus</taxon>
        <taxon>Boophilus</taxon>
    </lineage>
</organism>
<evidence type="ECO:0000256" key="1">
    <source>
        <dbReference type="SAM" id="MobiDB-lite"/>
    </source>
</evidence>
<feature type="compositionally biased region" description="Polar residues" evidence="1">
    <location>
        <begin position="150"/>
        <end position="166"/>
    </location>
</feature>
<proteinExistence type="predicted"/>
<dbReference type="EMBL" id="JABSTU010000005">
    <property type="protein sequence ID" value="KAH8031092.1"/>
    <property type="molecule type" value="Genomic_DNA"/>
</dbReference>
<feature type="compositionally biased region" description="Low complexity" evidence="1">
    <location>
        <begin position="128"/>
        <end position="143"/>
    </location>
</feature>
<feature type="compositionally biased region" description="Basic residues" evidence="1">
    <location>
        <begin position="183"/>
        <end position="192"/>
    </location>
</feature>
<keyword evidence="3" id="KW-1185">Reference proteome</keyword>
<sequence length="227" mass="25425">MTYAETVTENGGEMNEKDEDQHETVEGRATDGRWMDTVRDRIHRVSGHSLSHASALEYHGSATIKGEHLDTEPVDLRQTPGPLTSEKSELKWWTSCTKRHLGVAATTPPASREPHRQLPAREMEPNAISSTPPSTTSTSSITTVEDMDLSTHSTSQSKGHNLTTRHPGTFEKTMTEDDWHTVHTLRPKKNSKREKGNRSKRDPKKRQRKLDRELDEEGGQAPASSRG</sequence>
<reference evidence="2" key="2">
    <citation type="submission" date="2021-09" db="EMBL/GenBank/DDBJ databases">
        <authorList>
            <person name="Jia N."/>
            <person name="Wang J."/>
            <person name="Shi W."/>
            <person name="Du L."/>
            <person name="Sun Y."/>
            <person name="Zhan W."/>
            <person name="Jiang J."/>
            <person name="Wang Q."/>
            <person name="Zhang B."/>
            <person name="Ji P."/>
            <person name="Sakyi L.B."/>
            <person name="Cui X."/>
            <person name="Yuan T."/>
            <person name="Jiang B."/>
            <person name="Yang W."/>
            <person name="Lam T.T.-Y."/>
            <person name="Chang Q."/>
            <person name="Ding S."/>
            <person name="Wang X."/>
            <person name="Zhu J."/>
            <person name="Ruan X."/>
            <person name="Zhao L."/>
            <person name="Wei J."/>
            <person name="Que T."/>
            <person name="Du C."/>
            <person name="Cheng J."/>
            <person name="Dai P."/>
            <person name="Han X."/>
            <person name="Huang E."/>
            <person name="Gao Y."/>
            <person name="Liu J."/>
            <person name="Shao H."/>
            <person name="Ye R."/>
            <person name="Li L."/>
            <person name="Wei W."/>
            <person name="Wang X."/>
            <person name="Wang C."/>
            <person name="Huo Q."/>
            <person name="Li W."/>
            <person name="Guo W."/>
            <person name="Chen H."/>
            <person name="Chen S."/>
            <person name="Zhou L."/>
            <person name="Zhou L."/>
            <person name="Ni X."/>
            <person name="Tian J."/>
            <person name="Zhou Y."/>
            <person name="Sheng Y."/>
            <person name="Liu T."/>
            <person name="Pan Y."/>
            <person name="Xia L."/>
            <person name="Li J."/>
            <person name="Zhao F."/>
            <person name="Cao W."/>
        </authorList>
    </citation>
    <scope>NUCLEOTIDE SEQUENCE</scope>
    <source>
        <strain evidence="2">Rmic-2018</strain>
        <tissue evidence="2">Larvae</tissue>
    </source>
</reference>
<gene>
    <name evidence="2" type="ORF">HPB51_012780</name>
</gene>
<feature type="region of interest" description="Disordered" evidence="1">
    <location>
        <begin position="103"/>
        <end position="227"/>
    </location>
</feature>
<dbReference type="AlphaFoldDB" id="A0A9J6E9X3"/>
<feature type="compositionally biased region" description="Basic and acidic residues" evidence="1">
    <location>
        <begin position="112"/>
        <end position="124"/>
    </location>
</feature>
<accession>A0A9J6E9X3</accession>
<feature type="region of interest" description="Disordered" evidence="1">
    <location>
        <begin position="1"/>
        <end position="33"/>
    </location>
</feature>
<evidence type="ECO:0000313" key="3">
    <source>
        <dbReference type="Proteomes" id="UP000821866"/>
    </source>
</evidence>
<dbReference type="Proteomes" id="UP000821866">
    <property type="component" value="Chromosome 3"/>
</dbReference>